<accession>A0A090KF19</accession>
<dbReference type="AlphaFoldDB" id="A0A090KF19"/>
<evidence type="ECO:0000313" key="5">
    <source>
        <dbReference type="Proteomes" id="UP000032427"/>
    </source>
</evidence>
<evidence type="ECO:0000259" key="3">
    <source>
        <dbReference type="Pfam" id="PF13511"/>
    </source>
</evidence>
<evidence type="ECO:0000256" key="2">
    <source>
        <dbReference type="SAM" id="SignalP"/>
    </source>
</evidence>
<protein>
    <submittedName>
        <fullName evidence="4">Membrane protein</fullName>
    </submittedName>
</protein>
<dbReference type="Proteomes" id="UP000032427">
    <property type="component" value="Chromosome 1"/>
</dbReference>
<feature type="domain" description="DUF4124" evidence="3">
    <location>
        <begin position="9"/>
        <end position="48"/>
    </location>
</feature>
<dbReference type="InterPro" id="IPR025392">
    <property type="entry name" value="DUF4124"/>
</dbReference>
<dbReference type="PATRIC" id="fig|80852.17.peg.99"/>
<keyword evidence="5" id="KW-1185">Reference proteome</keyword>
<feature type="compositionally biased region" description="Low complexity" evidence="1">
    <location>
        <begin position="53"/>
        <end position="67"/>
    </location>
</feature>
<feature type="chain" id="PRO_5001858088" evidence="2">
    <location>
        <begin position="19"/>
        <end position="178"/>
    </location>
</feature>
<dbReference type="Pfam" id="PF13511">
    <property type="entry name" value="DUF4124"/>
    <property type="match status" value="1"/>
</dbReference>
<dbReference type="HOGENOM" id="CLU_110739_1_1_6"/>
<reference evidence="5" key="1">
    <citation type="submission" date="2014-09" db="EMBL/GenBank/DDBJ databases">
        <authorList>
            <person name="Hjerde E."/>
        </authorList>
    </citation>
    <scope>NUCLEOTIDE SEQUENCE [LARGE SCALE GENOMIC DNA]</scope>
    <source>
        <strain evidence="5">06/09/139</strain>
    </source>
</reference>
<keyword evidence="2" id="KW-0732">Signal</keyword>
<evidence type="ECO:0000256" key="1">
    <source>
        <dbReference type="SAM" id="MobiDB-lite"/>
    </source>
</evidence>
<proteinExistence type="predicted"/>
<evidence type="ECO:0000313" key="4">
    <source>
        <dbReference type="EMBL" id="CED70194.1"/>
    </source>
</evidence>
<dbReference type="EMBL" id="LN554846">
    <property type="protein sequence ID" value="CED70194.1"/>
    <property type="molecule type" value="Genomic_DNA"/>
</dbReference>
<name>A0A090KF19_9GAMM</name>
<organism evidence="4 5">
    <name type="scientific">Aliivibrio wodanis</name>
    <dbReference type="NCBI Taxonomy" id="80852"/>
    <lineage>
        <taxon>Bacteria</taxon>
        <taxon>Pseudomonadati</taxon>
        <taxon>Pseudomonadota</taxon>
        <taxon>Gammaproteobacteria</taxon>
        <taxon>Vibrionales</taxon>
        <taxon>Vibrionaceae</taxon>
        <taxon>Aliivibrio</taxon>
    </lineage>
</organism>
<feature type="region of interest" description="Disordered" evidence="1">
    <location>
        <begin position="53"/>
        <end position="80"/>
    </location>
</feature>
<sequence length="178" mass="19624">MPYKLLIPLILLSASSLANTVYTWEDSDGTRHFSDSAPPSHISSKALSLESESIEEIPVNKPSSAKKSNTKKKAKASSEAKKTKLEVTISNLVQEETIRSSRGHIMVLTELTRKLAVDEKLQLMLDGSPYGLPQTTTEWKLTNIDRGTHLITVVAQKDGKRIASSPIITIYLHRPSSN</sequence>
<dbReference type="STRING" id="80852.AWOD_I_0096"/>
<dbReference type="GeneID" id="28539626"/>
<dbReference type="KEGG" id="awd:AWOD_I_0096"/>
<gene>
    <name evidence="4" type="ORF">AWOD_I_0096</name>
</gene>
<dbReference type="OrthoDB" id="7062774at2"/>
<feature type="signal peptide" evidence="2">
    <location>
        <begin position="1"/>
        <end position="18"/>
    </location>
</feature>